<dbReference type="KEGG" id="this:HZT40_15190"/>
<dbReference type="Gene3D" id="1.25.40.10">
    <property type="entry name" value="Tetratricopeptide repeat domain"/>
    <property type="match status" value="1"/>
</dbReference>
<dbReference type="Proteomes" id="UP000510621">
    <property type="component" value="Chromosome"/>
</dbReference>
<protein>
    <submittedName>
        <fullName evidence="1">Sel1 repeat family protein</fullName>
    </submittedName>
</protein>
<accession>A0A7L6AUA8</accession>
<dbReference type="Pfam" id="PF08238">
    <property type="entry name" value="Sel1"/>
    <property type="match status" value="2"/>
</dbReference>
<dbReference type="SMART" id="SM00671">
    <property type="entry name" value="SEL1"/>
    <property type="match status" value="1"/>
</dbReference>
<dbReference type="InterPro" id="IPR006597">
    <property type="entry name" value="Sel1-like"/>
</dbReference>
<proteinExistence type="predicted"/>
<reference evidence="1" key="1">
    <citation type="submission" date="2020-06" db="EMBL/GenBank/DDBJ databases">
        <title>Analysis procedures for assessing recovery of high quality, complete, closed genomes from Nanopore long read metagenome sequencing.</title>
        <authorList>
            <person name="Bessarab I."/>
            <person name="Arumugam K."/>
            <person name="Haryono M."/>
            <person name="Liu X."/>
            <person name="Roy S."/>
            <person name="Zuniga-Montanez R.E."/>
            <person name="Qiu G."/>
            <person name="Drautz-Moses D.I."/>
            <person name="Law Y.Y."/>
            <person name="Wuertz S."/>
            <person name="Lauro F.M."/>
            <person name="Huson D.H."/>
            <person name="Williams R.B."/>
        </authorList>
    </citation>
    <scope>NUCLEOTIDE SEQUENCE [LARGE SCALE GENOMIC DNA]</scope>
    <source>
        <strain evidence="1">SSD2</strain>
    </source>
</reference>
<keyword evidence="2" id="KW-1185">Reference proteome</keyword>
<evidence type="ECO:0000313" key="2">
    <source>
        <dbReference type="Proteomes" id="UP000510621"/>
    </source>
</evidence>
<dbReference type="AlphaFoldDB" id="A0A7L6AUA8"/>
<organism evidence="1 2">
    <name type="scientific">Candidatus Thiothrix singaporensis</name>
    <dbReference type="NCBI Taxonomy" id="2799669"/>
    <lineage>
        <taxon>Bacteria</taxon>
        <taxon>Pseudomonadati</taxon>
        <taxon>Pseudomonadota</taxon>
        <taxon>Gammaproteobacteria</taxon>
        <taxon>Thiotrichales</taxon>
        <taxon>Thiotrichaceae</taxon>
        <taxon>Thiothrix</taxon>
    </lineage>
</organism>
<dbReference type="InterPro" id="IPR011990">
    <property type="entry name" value="TPR-like_helical_dom_sf"/>
</dbReference>
<dbReference type="SUPFAM" id="SSF81901">
    <property type="entry name" value="HCP-like"/>
    <property type="match status" value="1"/>
</dbReference>
<name>A0A7L6AUA8_9GAMM</name>
<gene>
    <name evidence="1" type="ORF">HZT40_15190</name>
</gene>
<dbReference type="EMBL" id="CP059265">
    <property type="protein sequence ID" value="QLQ32706.1"/>
    <property type="molecule type" value="Genomic_DNA"/>
</dbReference>
<sequence length="77" mass="8568">MPVKGGKNHVQDFSKARYWYEKGAAQNAGVSQLGLATIYSEGLGVTKDDKIASEWLRKAKANRDNITIPPDLMYLLK</sequence>
<evidence type="ECO:0000313" key="1">
    <source>
        <dbReference type="EMBL" id="QLQ32706.1"/>
    </source>
</evidence>